<organism evidence="1 2">
    <name type="scientific">Austropuccinia psidii MF-1</name>
    <dbReference type="NCBI Taxonomy" id="1389203"/>
    <lineage>
        <taxon>Eukaryota</taxon>
        <taxon>Fungi</taxon>
        <taxon>Dikarya</taxon>
        <taxon>Basidiomycota</taxon>
        <taxon>Pucciniomycotina</taxon>
        <taxon>Pucciniomycetes</taxon>
        <taxon>Pucciniales</taxon>
        <taxon>Sphaerophragmiaceae</taxon>
        <taxon>Austropuccinia</taxon>
    </lineage>
</organism>
<evidence type="ECO:0000313" key="2">
    <source>
        <dbReference type="Proteomes" id="UP000765509"/>
    </source>
</evidence>
<dbReference type="AlphaFoldDB" id="A0A9Q3BSL9"/>
<dbReference type="Proteomes" id="UP000765509">
    <property type="component" value="Unassembled WGS sequence"/>
</dbReference>
<gene>
    <name evidence="1" type="ORF">O181_009862</name>
</gene>
<accession>A0A9Q3BSL9</accession>
<comment type="caution">
    <text evidence="1">The sequence shown here is derived from an EMBL/GenBank/DDBJ whole genome shotgun (WGS) entry which is preliminary data.</text>
</comment>
<sequence length="119" mass="13448">MMKTSDHNIFIGVEVGKSLSEGSHMVIGVPGNSVGERQNMNATQNLQKHCTFEAAKDSLDQDYDLINLEVNNTDNEGPQTETPLNLIKKSRMKPLLPLHQIFKHPKKVRNLNTIQWVKI</sequence>
<name>A0A9Q3BSL9_9BASI</name>
<proteinExistence type="predicted"/>
<protein>
    <submittedName>
        <fullName evidence="1">Uncharacterized protein</fullName>
    </submittedName>
</protein>
<dbReference type="EMBL" id="AVOT02002377">
    <property type="protein sequence ID" value="MBW0470147.1"/>
    <property type="molecule type" value="Genomic_DNA"/>
</dbReference>
<evidence type="ECO:0000313" key="1">
    <source>
        <dbReference type="EMBL" id="MBW0470147.1"/>
    </source>
</evidence>
<keyword evidence="2" id="KW-1185">Reference proteome</keyword>
<reference evidence="1" key="1">
    <citation type="submission" date="2021-03" db="EMBL/GenBank/DDBJ databases">
        <title>Draft genome sequence of rust myrtle Austropuccinia psidii MF-1, a brazilian biotype.</title>
        <authorList>
            <person name="Quecine M.C."/>
            <person name="Pachon D.M.R."/>
            <person name="Bonatelli M.L."/>
            <person name="Correr F.H."/>
            <person name="Franceschini L.M."/>
            <person name="Leite T.F."/>
            <person name="Margarido G.R.A."/>
            <person name="Almeida C.A."/>
            <person name="Ferrarezi J.A."/>
            <person name="Labate C.A."/>
        </authorList>
    </citation>
    <scope>NUCLEOTIDE SEQUENCE</scope>
    <source>
        <strain evidence="1">MF-1</strain>
    </source>
</reference>